<dbReference type="Proteomes" id="UP000051236">
    <property type="component" value="Unassembled WGS sequence"/>
</dbReference>
<accession>A0A0R1Y769</accession>
<organism evidence="1 2">
    <name type="scientific">Agrilactobacillus composti DSM 18527 = JCM 14202</name>
    <dbReference type="NCBI Taxonomy" id="1423734"/>
    <lineage>
        <taxon>Bacteria</taxon>
        <taxon>Bacillati</taxon>
        <taxon>Bacillota</taxon>
        <taxon>Bacilli</taxon>
        <taxon>Lactobacillales</taxon>
        <taxon>Lactobacillaceae</taxon>
        <taxon>Agrilactobacillus</taxon>
    </lineage>
</organism>
<comment type="caution">
    <text evidence="1">The sequence shown here is derived from an EMBL/GenBank/DDBJ whole genome shotgun (WGS) entry which is preliminary data.</text>
</comment>
<dbReference type="PATRIC" id="fig|1423734.3.peg.2470"/>
<dbReference type="EMBL" id="AZGA01000002">
    <property type="protein sequence ID" value="KRM36564.1"/>
    <property type="molecule type" value="Genomic_DNA"/>
</dbReference>
<reference evidence="1 2" key="1">
    <citation type="journal article" date="2015" name="Genome Announc.">
        <title>Expanding the biotechnology potential of lactobacilli through comparative genomics of 213 strains and associated genera.</title>
        <authorList>
            <person name="Sun Z."/>
            <person name="Harris H.M."/>
            <person name="McCann A."/>
            <person name="Guo C."/>
            <person name="Argimon S."/>
            <person name="Zhang W."/>
            <person name="Yang X."/>
            <person name="Jeffery I.B."/>
            <person name="Cooney J.C."/>
            <person name="Kagawa T.F."/>
            <person name="Liu W."/>
            <person name="Song Y."/>
            <person name="Salvetti E."/>
            <person name="Wrobel A."/>
            <person name="Rasinkangas P."/>
            <person name="Parkhill J."/>
            <person name="Rea M.C."/>
            <person name="O'Sullivan O."/>
            <person name="Ritari J."/>
            <person name="Douillard F.P."/>
            <person name="Paul Ross R."/>
            <person name="Yang R."/>
            <person name="Briner A.E."/>
            <person name="Felis G.E."/>
            <person name="de Vos W.M."/>
            <person name="Barrangou R."/>
            <person name="Klaenhammer T.R."/>
            <person name="Caufield P.W."/>
            <person name="Cui Y."/>
            <person name="Zhang H."/>
            <person name="O'Toole P.W."/>
        </authorList>
    </citation>
    <scope>NUCLEOTIDE SEQUENCE [LARGE SCALE GENOMIC DNA]</scope>
    <source>
        <strain evidence="1 2">DSM 18527</strain>
    </source>
</reference>
<gene>
    <name evidence="1" type="ORF">FC83_GL002436</name>
</gene>
<dbReference type="eggNOG" id="COG0456">
    <property type="taxonomic scope" value="Bacteria"/>
</dbReference>
<dbReference type="AlphaFoldDB" id="A0A0R1Y769"/>
<evidence type="ECO:0008006" key="3">
    <source>
        <dbReference type="Google" id="ProtNLM"/>
    </source>
</evidence>
<evidence type="ECO:0000313" key="2">
    <source>
        <dbReference type="Proteomes" id="UP000051236"/>
    </source>
</evidence>
<protein>
    <recommendedName>
        <fullName evidence="3">RibT protein</fullName>
    </recommendedName>
</protein>
<keyword evidence="2" id="KW-1185">Reference proteome</keyword>
<dbReference type="STRING" id="1423734.FC83_GL002436"/>
<evidence type="ECO:0000313" key="1">
    <source>
        <dbReference type="EMBL" id="KRM36564.1"/>
    </source>
</evidence>
<proteinExistence type="predicted"/>
<name>A0A0R1Y769_9LACO</name>
<sequence length="127" mass="14696">MEVIMLVKYKSSYEKIAMGLLSFIPDLKDLNTLTNEIALYQDDNNHELYLWKNNSDDFSGVVGIEVADKYIVVRWISLMPSDRGEGNSFLILDQLRKLYPQQKMMGSLDTTKLVAKWIEHNRHQTGV</sequence>